<accession>A0ABS7T7H7</accession>
<name>A0ABS7T7H7_9GAMM</name>
<evidence type="ECO:0000313" key="2">
    <source>
        <dbReference type="Proteomes" id="UP001430954"/>
    </source>
</evidence>
<dbReference type="EMBL" id="JAINZW010000004">
    <property type="protein sequence ID" value="MBZ4039834.1"/>
    <property type="molecule type" value="Genomic_DNA"/>
</dbReference>
<comment type="caution">
    <text evidence="1">The sequence shown here is derived from an EMBL/GenBank/DDBJ whole genome shotgun (WGS) entry which is preliminary data.</text>
</comment>
<dbReference type="PROSITE" id="PS51257">
    <property type="entry name" value="PROKAR_LIPOPROTEIN"/>
    <property type="match status" value="1"/>
</dbReference>
<organism evidence="1 2">
    <name type="scientific">Novilysobacter selenitireducens</name>
    <dbReference type="NCBI Taxonomy" id="2872639"/>
    <lineage>
        <taxon>Bacteria</taxon>
        <taxon>Pseudomonadati</taxon>
        <taxon>Pseudomonadota</taxon>
        <taxon>Gammaproteobacteria</taxon>
        <taxon>Lysobacterales</taxon>
        <taxon>Lysobacteraceae</taxon>
        <taxon>Novilysobacter</taxon>
    </lineage>
</organism>
<dbReference type="InterPro" id="IPR012467">
    <property type="entry name" value="DUF1684"/>
</dbReference>
<proteinExistence type="predicted"/>
<reference evidence="1 2" key="1">
    <citation type="submission" date="2021-09" db="EMBL/GenBank/DDBJ databases">
        <title>Lysobacter sp. 13A isolated from the river sediment.</title>
        <authorList>
            <person name="Liu H."/>
            <person name="Li S."/>
            <person name="Mao S."/>
        </authorList>
    </citation>
    <scope>NUCLEOTIDE SEQUENCE [LARGE SCALE GENOMIC DNA]</scope>
    <source>
        <strain evidence="1 2">13A</strain>
    </source>
</reference>
<gene>
    <name evidence="1" type="ORF">K6753_09845</name>
</gene>
<dbReference type="RefSeq" id="WP_223676285.1">
    <property type="nucleotide sequence ID" value="NZ_JAINZW010000004.1"/>
</dbReference>
<keyword evidence="2" id="KW-1185">Reference proteome</keyword>
<evidence type="ECO:0000313" key="1">
    <source>
        <dbReference type="EMBL" id="MBZ4039834.1"/>
    </source>
</evidence>
<dbReference type="PANTHER" id="PTHR41913">
    <property type="entry name" value="DUF1684 DOMAIN-CONTAINING PROTEIN"/>
    <property type="match status" value="1"/>
</dbReference>
<protein>
    <submittedName>
        <fullName evidence="1">DUF1684 domain-containing protein</fullName>
    </submittedName>
</protein>
<dbReference type="Proteomes" id="UP001430954">
    <property type="component" value="Unassembled WGS sequence"/>
</dbReference>
<sequence length="325" mass="34268">MVPARALSTVPLRRTGIVVSTVLAVLLAAGCGGDDAAAGDATDPAAQAAFDASQAGWRRERAEMLTKPGGWASLVGLHWIGPGPHYVGSSAGNGVRVAVGPSHLGMVDVRDGGIRFVPERGVSLTLDGEPLDGAVMLSTDADGAAPSVLGFDDGRGRLSVIRRGTRRALRVWHEDAATRTGFKAIEYWPGGADWVLTGRYTPHAEPRTMEVTDIVGTIEQVANPGMIEFDRGGRTHRIEVLDPGREGAAIAFVDGTSGHGSYGIGRYLDVDLPATAGPVRLDFNRAYNPQCAFSKFSTCRLTPNANRLDLRVEAGEKAYVAPSTP</sequence>
<dbReference type="Pfam" id="PF07920">
    <property type="entry name" value="DUF1684"/>
    <property type="match status" value="1"/>
</dbReference>
<dbReference type="PANTHER" id="PTHR41913:SF1">
    <property type="entry name" value="DUF1684 DOMAIN-CONTAINING PROTEIN"/>
    <property type="match status" value="1"/>
</dbReference>